<gene>
    <name evidence="5" type="ORF">GC093_26180</name>
</gene>
<feature type="transmembrane region" description="Helical" evidence="2">
    <location>
        <begin position="6"/>
        <end position="24"/>
    </location>
</feature>
<dbReference type="InterPro" id="IPR036465">
    <property type="entry name" value="vWFA_dom_sf"/>
</dbReference>
<evidence type="ECO:0000259" key="3">
    <source>
        <dbReference type="Pfam" id="PF07584"/>
    </source>
</evidence>
<accession>A0A972K2E7</accession>
<keyword evidence="2" id="KW-0812">Transmembrane</keyword>
<feature type="domain" description="VWFA" evidence="4">
    <location>
        <begin position="90"/>
        <end position="201"/>
    </location>
</feature>
<dbReference type="SUPFAM" id="SSF53300">
    <property type="entry name" value="vWA-like"/>
    <property type="match status" value="1"/>
</dbReference>
<dbReference type="Gene3D" id="3.40.50.410">
    <property type="entry name" value="von Willebrand factor, type A domain"/>
    <property type="match status" value="1"/>
</dbReference>
<evidence type="ECO:0000256" key="2">
    <source>
        <dbReference type="SAM" id="Phobius"/>
    </source>
</evidence>
<dbReference type="Pfam" id="PF13519">
    <property type="entry name" value="VWA_2"/>
    <property type="match status" value="1"/>
</dbReference>
<proteinExistence type="predicted"/>
<feature type="compositionally biased region" description="Polar residues" evidence="1">
    <location>
        <begin position="693"/>
        <end position="717"/>
    </location>
</feature>
<feature type="region of interest" description="Disordered" evidence="1">
    <location>
        <begin position="673"/>
        <end position="717"/>
    </location>
</feature>
<dbReference type="InterPro" id="IPR002035">
    <property type="entry name" value="VWF_A"/>
</dbReference>
<dbReference type="EMBL" id="WHOD01000101">
    <property type="protein sequence ID" value="NOU96681.1"/>
    <property type="molecule type" value="Genomic_DNA"/>
</dbReference>
<dbReference type="PANTHER" id="PTHR37464:SF1">
    <property type="entry name" value="BLL2463 PROTEIN"/>
    <property type="match status" value="1"/>
</dbReference>
<dbReference type="RefSeq" id="WP_171654916.1">
    <property type="nucleotide sequence ID" value="NZ_WHOD01000101.1"/>
</dbReference>
<protein>
    <submittedName>
        <fullName evidence="5">VWA domain-containing protein</fullName>
    </submittedName>
</protein>
<organism evidence="5 6">
    <name type="scientific">Paenibacillus foliorum</name>
    <dbReference type="NCBI Taxonomy" id="2654974"/>
    <lineage>
        <taxon>Bacteria</taxon>
        <taxon>Bacillati</taxon>
        <taxon>Bacillota</taxon>
        <taxon>Bacilli</taxon>
        <taxon>Bacillales</taxon>
        <taxon>Paenibacillaceae</taxon>
        <taxon>Paenibacillus</taxon>
    </lineage>
</organism>
<evidence type="ECO:0000313" key="6">
    <source>
        <dbReference type="Proteomes" id="UP000641588"/>
    </source>
</evidence>
<comment type="caution">
    <text evidence="5">The sequence shown here is derived from an EMBL/GenBank/DDBJ whole genome shotgun (WGS) entry which is preliminary data.</text>
</comment>
<feature type="transmembrane region" description="Helical" evidence="2">
    <location>
        <begin position="724"/>
        <end position="743"/>
    </location>
</feature>
<dbReference type="Proteomes" id="UP000641588">
    <property type="component" value="Unassembled WGS sequence"/>
</dbReference>
<dbReference type="PANTHER" id="PTHR37464">
    <property type="entry name" value="BLL2463 PROTEIN"/>
    <property type="match status" value="1"/>
</dbReference>
<sequence>MQFQSLLSLWFGLTLPVIVLMYILKRKYIDTIVPSHLLWNRVLRNLEANTPWQKLRNNLLLLLQLLIAALLVLALMQPFVWSSGGAKNHVVVVLDRSFSMETLISAKGENGQTISRLEQAKQDIVQLVNKDASSSAITLIAMGGQPDVLVSREIKGDAVQAALNEVTPYYGKTAYKETMSLAAALTQDDKDSEIRVYTDGQWTDSTAGLAFRVPVKVIRAGQVGESTENVRVVQFGVKPSGTMGTSASTSASAATNGSSGIAAAGSASTAGTSGTSGATAATAGTAGASGAVTVPSGVSGTNTLTEQINAVAVLKNEGSSKQEFDIELYSGISLREVRREALQPGEQKTIYFDKLQSADYYKLTVNIKDALAADNQAFAFLPGDRTKKVLLVTEGNVFLEKALQLSHAEVTKVQTGGGGLLTPPRSAVDLIVLDSVKAEDISGKSWQELLEQKPVWYIHTPAQTAEVNAPAAEYQIIDHPVTQYIRLQDTHIAKLQHMESVSWGKAVISLGSQPIVYAGSDKGQPRLLFAFDLHQSDLPLRSEFPVLVQNAVEWLGSRQAVSLGRAVAGERIDIPLSGKTASAEWQPLDIIGNPLPAMTAEKAEGVVASSQTVPNRPGLYQFVEHATVGTGGEAAVGSGSGSGGGSADRKTYLEVTADPRETAVVPQQELAFTTQGSTADGGTQPIGGPDAVNGQSTQSSSDGDAASNQAKGSAANSGQSLHSLVRWAVLLVTILMLVEWGVYRRGTSI</sequence>
<name>A0A972K2E7_9BACL</name>
<reference evidence="5" key="1">
    <citation type="submission" date="2019-10" db="EMBL/GenBank/DDBJ databases">
        <title>Description of Paenibacillus glebae sp. nov.</title>
        <authorList>
            <person name="Carlier A."/>
            <person name="Qi S."/>
        </authorList>
    </citation>
    <scope>NUCLEOTIDE SEQUENCE</scope>
    <source>
        <strain evidence="5">LMG 31456</strain>
    </source>
</reference>
<feature type="domain" description="Aerotolerance regulator N-terminal" evidence="3">
    <location>
        <begin position="1"/>
        <end position="78"/>
    </location>
</feature>
<keyword evidence="2" id="KW-0472">Membrane</keyword>
<keyword evidence="6" id="KW-1185">Reference proteome</keyword>
<evidence type="ECO:0000256" key="1">
    <source>
        <dbReference type="SAM" id="MobiDB-lite"/>
    </source>
</evidence>
<keyword evidence="2" id="KW-1133">Transmembrane helix</keyword>
<dbReference type="AlphaFoldDB" id="A0A972K2E7"/>
<evidence type="ECO:0000259" key="4">
    <source>
        <dbReference type="Pfam" id="PF13519"/>
    </source>
</evidence>
<dbReference type="Pfam" id="PF07584">
    <property type="entry name" value="BatA"/>
    <property type="match status" value="1"/>
</dbReference>
<evidence type="ECO:0000313" key="5">
    <source>
        <dbReference type="EMBL" id="NOU96681.1"/>
    </source>
</evidence>
<feature type="transmembrane region" description="Helical" evidence="2">
    <location>
        <begin position="59"/>
        <end position="81"/>
    </location>
</feature>
<dbReference type="InterPro" id="IPR024163">
    <property type="entry name" value="Aerotolerance_reg_N"/>
</dbReference>
<feature type="region of interest" description="Disordered" evidence="1">
    <location>
        <begin position="241"/>
        <end position="286"/>
    </location>
</feature>